<evidence type="ECO:0000256" key="1">
    <source>
        <dbReference type="ARBA" id="ARBA00004496"/>
    </source>
</evidence>
<comment type="subcellular location">
    <subcellularLocation>
        <location evidence="1 9">Cytoplasm</location>
    </subcellularLocation>
</comment>
<dbReference type="PANTHER" id="PTHR30349">
    <property type="entry name" value="PHAGE INTEGRASE-RELATED"/>
    <property type="match status" value="1"/>
</dbReference>
<dbReference type="InterPro" id="IPR004107">
    <property type="entry name" value="Integrase_SAM-like_N"/>
</dbReference>
<evidence type="ECO:0000256" key="9">
    <source>
        <dbReference type="HAMAP-Rule" id="MF_01808"/>
    </source>
</evidence>
<keyword evidence="4 9" id="KW-0159">Chromosome partition</keyword>
<evidence type="ECO:0000313" key="12">
    <source>
        <dbReference type="EMBL" id="CAH2032276.1"/>
    </source>
</evidence>
<keyword evidence="13" id="KW-1185">Reference proteome</keyword>
<dbReference type="PANTHER" id="PTHR30349:SF77">
    <property type="entry name" value="TYROSINE RECOMBINASE XERC"/>
    <property type="match status" value="1"/>
</dbReference>
<evidence type="ECO:0000256" key="4">
    <source>
        <dbReference type="ARBA" id="ARBA00022829"/>
    </source>
</evidence>
<comment type="subunit">
    <text evidence="9">Forms a cyclic heterotetrameric complex composed of two molecules of XerC and two molecules of XerD.</text>
</comment>
<evidence type="ECO:0000259" key="11">
    <source>
        <dbReference type="PROSITE" id="PS51900"/>
    </source>
</evidence>
<evidence type="ECO:0000256" key="3">
    <source>
        <dbReference type="ARBA" id="ARBA00022618"/>
    </source>
</evidence>
<keyword evidence="7 9" id="KW-0233">DNA recombination</keyword>
<feature type="domain" description="Core-binding (CB)" evidence="11">
    <location>
        <begin position="3"/>
        <end position="102"/>
    </location>
</feature>
<dbReference type="InterPro" id="IPR050090">
    <property type="entry name" value="Tyrosine_recombinase_XerCD"/>
</dbReference>
<sequence length="316" mass="34891">MVLLLDVLVSRFLTSLATERNCSPHTIAAYRNDLCGFAAFVRSRRGEGATVTDLDHLLIRLWLAELAVPTPAPGNRTAATPLRKSTLGRKLAAIRAFCGWLVKTGAATVNPAELIATPKKEQRLPFHLNIDQVTTLVEAPDNTEFNQRDRAILELLYSSGLRVSELTGLAIADLDLTDGMVRVMGKGSKERIVPLGSRAAAAVTAYLNERGPCPPDAPLFLNTRGNRISRQSVDSLVKRWSLRIDTFRRISPHTLRHTFATHLLEGGADLRSIQELLGHASLSTTQKYTHVGLDRLLEVYDKAHPRARRPQQDDPT</sequence>
<dbReference type="Pfam" id="PF00589">
    <property type="entry name" value="Phage_integrase"/>
    <property type="match status" value="1"/>
</dbReference>
<keyword evidence="6 9" id="KW-0238">DNA-binding</keyword>
<dbReference type="SUPFAM" id="SSF56349">
    <property type="entry name" value="DNA breaking-rejoining enzymes"/>
    <property type="match status" value="1"/>
</dbReference>
<dbReference type="PROSITE" id="PS51898">
    <property type="entry name" value="TYR_RECOMBINASE"/>
    <property type="match status" value="1"/>
</dbReference>
<feature type="active site" description="O-(3'-phospho-DNA)-tyrosine intermediate" evidence="9">
    <location>
        <position position="288"/>
    </location>
</feature>
<dbReference type="NCBIfam" id="NF001399">
    <property type="entry name" value="PRK00283.1"/>
    <property type="match status" value="1"/>
</dbReference>
<proteinExistence type="inferred from homology"/>
<dbReference type="InterPro" id="IPR023009">
    <property type="entry name" value="Tyrosine_recombinase_XerC/XerD"/>
</dbReference>
<dbReference type="Proteomes" id="UP001295463">
    <property type="component" value="Chromosome"/>
</dbReference>
<protein>
    <recommendedName>
        <fullName evidence="9">Tyrosine recombinase XerC</fullName>
    </recommendedName>
</protein>
<keyword evidence="3 9" id="KW-0132">Cell division</keyword>
<comment type="similarity">
    <text evidence="9">Belongs to the 'phage' integrase family. XerC subfamily.</text>
</comment>
<keyword evidence="8 9" id="KW-0131">Cell cycle</keyword>
<evidence type="ECO:0000256" key="6">
    <source>
        <dbReference type="ARBA" id="ARBA00023125"/>
    </source>
</evidence>
<evidence type="ECO:0000256" key="5">
    <source>
        <dbReference type="ARBA" id="ARBA00022908"/>
    </source>
</evidence>
<evidence type="ECO:0000256" key="8">
    <source>
        <dbReference type="ARBA" id="ARBA00023306"/>
    </source>
</evidence>
<dbReference type="SUPFAM" id="SSF47823">
    <property type="entry name" value="lambda integrase-like, N-terminal domain"/>
    <property type="match status" value="1"/>
</dbReference>
<dbReference type="CDD" id="cd00798">
    <property type="entry name" value="INT_XerDC_C"/>
    <property type="match status" value="1"/>
</dbReference>
<organism evidence="12 13">
    <name type="scientific">Trichlorobacter ammonificans</name>
    <dbReference type="NCBI Taxonomy" id="2916410"/>
    <lineage>
        <taxon>Bacteria</taxon>
        <taxon>Pseudomonadati</taxon>
        <taxon>Thermodesulfobacteriota</taxon>
        <taxon>Desulfuromonadia</taxon>
        <taxon>Geobacterales</taxon>
        <taxon>Geobacteraceae</taxon>
        <taxon>Trichlorobacter</taxon>
    </lineage>
</organism>
<comment type="function">
    <text evidence="9">Site-specific tyrosine recombinase, which acts by catalyzing the cutting and rejoining of the recombining DNA molecules. The XerC-XerD complex is essential to convert dimers of the bacterial chromosome into monomers to permit their segregation at cell division. It also contributes to the segregational stability of plasmids.</text>
</comment>
<evidence type="ECO:0000256" key="2">
    <source>
        <dbReference type="ARBA" id="ARBA00022490"/>
    </source>
</evidence>
<feature type="active site" evidence="9">
    <location>
        <position position="162"/>
    </location>
</feature>
<accession>A0ABN8HLZ7</accession>
<dbReference type="InterPro" id="IPR044068">
    <property type="entry name" value="CB"/>
</dbReference>
<dbReference type="HAMAP" id="MF_01808">
    <property type="entry name" value="Recomb_XerC_XerD"/>
    <property type="match status" value="1"/>
</dbReference>
<name>A0ABN8HLZ7_9BACT</name>
<evidence type="ECO:0000256" key="7">
    <source>
        <dbReference type="ARBA" id="ARBA00023172"/>
    </source>
</evidence>
<feature type="active site" evidence="9">
    <location>
        <position position="279"/>
    </location>
</feature>
<keyword evidence="2 9" id="KW-0963">Cytoplasm</keyword>
<dbReference type="InterPro" id="IPR002104">
    <property type="entry name" value="Integrase_catalytic"/>
</dbReference>
<evidence type="ECO:0000259" key="10">
    <source>
        <dbReference type="PROSITE" id="PS51898"/>
    </source>
</evidence>
<dbReference type="RefSeq" id="WP_305733039.1">
    <property type="nucleotide sequence ID" value="NZ_OW150024.1"/>
</dbReference>
<dbReference type="InterPro" id="IPR011010">
    <property type="entry name" value="DNA_brk_join_enz"/>
</dbReference>
<dbReference type="Gene3D" id="1.10.443.10">
    <property type="entry name" value="Intergrase catalytic core"/>
    <property type="match status" value="1"/>
</dbReference>
<evidence type="ECO:0000313" key="13">
    <source>
        <dbReference type="Proteomes" id="UP001295463"/>
    </source>
</evidence>
<feature type="active site" evidence="9">
    <location>
        <position position="253"/>
    </location>
</feature>
<dbReference type="EMBL" id="OW150024">
    <property type="protein sequence ID" value="CAH2032276.1"/>
    <property type="molecule type" value="Genomic_DNA"/>
</dbReference>
<feature type="active site" evidence="9">
    <location>
        <position position="186"/>
    </location>
</feature>
<dbReference type="Gene3D" id="1.10.150.130">
    <property type="match status" value="1"/>
</dbReference>
<feature type="active site" evidence="9">
    <location>
        <position position="256"/>
    </location>
</feature>
<feature type="domain" description="Tyr recombinase" evidence="10">
    <location>
        <begin position="123"/>
        <end position="301"/>
    </location>
</feature>
<reference evidence="12 13" key="1">
    <citation type="submission" date="2022-03" db="EMBL/GenBank/DDBJ databases">
        <authorList>
            <person name="Koch H."/>
        </authorList>
    </citation>
    <scope>NUCLEOTIDE SEQUENCE [LARGE SCALE GENOMIC DNA]</scope>
    <source>
        <strain evidence="12 13">G1</strain>
    </source>
</reference>
<dbReference type="PROSITE" id="PS51900">
    <property type="entry name" value="CB"/>
    <property type="match status" value="1"/>
</dbReference>
<dbReference type="Pfam" id="PF02899">
    <property type="entry name" value="Phage_int_SAM_1"/>
    <property type="match status" value="1"/>
</dbReference>
<dbReference type="InterPro" id="IPR013762">
    <property type="entry name" value="Integrase-like_cat_sf"/>
</dbReference>
<keyword evidence="5 9" id="KW-0229">DNA integration</keyword>
<gene>
    <name evidence="9 12" type="primary">xerC</name>
    <name evidence="12" type="ORF">GEAMG1_2440</name>
</gene>
<dbReference type="InterPro" id="IPR010998">
    <property type="entry name" value="Integrase_recombinase_N"/>
</dbReference>